<reference evidence="6" key="1">
    <citation type="submission" date="2021-03" db="EMBL/GenBank/DDBJ databases">
        <authorList>
            <person name="Bekaert M."/>
        </authorList>
    </citation>
    <scope>NUCLEOTIDE SEQUENCE</scope>
</reference>
<evidence type="ECO:0000313" key="6">
    <source>
        <dbReference type="EMBL" id="CAG2241422.1"/>
    </source>
</evidence>
<dbReference type="Proteomes" id="UP000683360">
    <property type="component" value="Unassembled WGS sequence"/>
</dbReference>
<dbReference type="Pfam" id="PF00386">
    <property type="entry name" value="C1q"/>
    <property type="match status" value="1"/>
</dbReference>
<dbReference type="InterPro" id="IPR001073">
    <property type="entry name" value="C1q_dom"/>
</dbReference>
<comment type="subcellular location">
    <subcellularLocation>
        <location evidence="1">Secreted</location>
    </subcellularLocation>
</comment>
<evidence type="ECO:0000256" key="3">
    <source>
        <dbReference type="ARBA" id="ARBA00022729"/>
    </source>
</evidence>
<dbReference type="PRINTS" id="PR00007">
    <property type="entry name" value="COMPLEMNTC1Q"/>
</dbReference>
<evidence type="ECO:0000256" key="4">
    <source>
        <dbReference type="SAM" id="Coils"/>
    </source>
</evidence>
<keyword evidence="7" id="KW-1185">Reference proteome</keyword>
<dbReference type="InterPro" id="IPR008983">
    <property type="entry name" value="Tumour_necrosis_fac-like_dom"/>
</dbReference>
<dbReference type="Gene3D" id="2.60.120.40">
    <property type="match status" value="1"/>
</dbReference>
<comment type="caution">
    <text evidence="6">The sequence shown here is derived from an EMBL/GenBank/DDBJ whole genome shotgun (WGS) entry which is preliminary data.</text>
</comment>
<evidence type="ECO:0000313" key="7">
    <source>
        <dbReference type="Proteomes" id="UP000683360"/>
    </source>
</evidence>
<dbReference type="OrthoDB" id="6343173at2759"/>
<dbReference type="SMART" id="SM00110">
    <property type="entry name" value="C1Q"/>
    <property type="match status" value="1"/>
</dbReference>
<proteinExistence type="predicted"/>
<evidence type="ECO:0000259" key="5">
    <source>
        <dbReference type="PROSITE" id="PS50871"/>
    </source>
</evidence>
<evidence type="ECO:0000256" key="2">
    <source>
        <dbReference type="ARBA" id="ARBA00022525"/>
    </source>
</evidence>
<dbReference type="EMBL" id="CAJPWZ010002586">
    <property type="protein sequence ID" value="CAG2241422.1"/>
    <property type="molecule type" value="Genomic_DNA"/>
</dbReference>
<dbReference type="InterPro" id="IPR050822">
    <property type="entry name" value="Cerebellin_Synaptic_Org"/>
</dbReference>
<feature type="domain" description="C1q" evidence="5">
    <location>
        <begin position="92"/>
        <end position="230"/>
    </location>
</feature>
<dbReference type="AlphaFoldDB" id="A0A8S3U6G8"/>
<dbReference type="PROSITE" id="PS50871">
    <property type="entry name" value="C1Q"/>
    <property type="match status" value="1"/>
</dbReference>
<name>A0A8S3U6G8_MYTED</name>
<dbReference type="GO" id="GO:0005576">
    <property type="term" value="C:extracellular region"/>
    <property type="evidence" value="ECO:0007669"/>
    <property type="project" value="UniProtKB-SubCell"/>
</dbReference>
<dbReference type="SUPFAM" id="SSF49842">
    <property type="entry name" value="TNF-like"/>
    <property type="match status" value="1"/>
</dbReference>
<keyword evidence="3" id="KW-0732">Signal</keyword>
<dbReference type="PANTHER" id="PTHR22923">
    <property type="entry name" value="CEREBELLIN-RELATED"/>
    <property type="match status" value="1"/>
</dbReference>
<gene>
    <name evidence="6" type="ORF">MEDL_53647</name>
</gene>
<feature type="coiled-coil region" evidence="4">
    <location>
        <begin position="12"/>
        <end position="46"/>
    </location>
</feature>
<keyword evidence="2" id="KW-0964">Secreted</keyword>
<evidence type="ECO:0000256" key="1">
    <source>
        <dbReference type="ARBA" id="ARBA00004613"/>
    </source>
</evidence>
<organism evidence="6 7">
    <name type="scientific">Mytilus edulis</name>
    <name type="common">Blue mussel</name>
    <dbReference type="NCBI Taxonomy" id="6550"/>
    <lineage>
        <taxon>Eukaryota</taxon>
        <taxon>Metazoa</taxon>
        <taxon>Spiralia</taxon>
        <taxon>Lophotrochozoa</taxon>
        <taxon>Mollusca</taxon>
        <taxon>Bivalvia</taxon>
        <taxon>Autobranchia</taxon>
        <taxon>Pteriomorphia</taxon>
        <taxon>Mytilida</taxon>
        <taxon>Mytiloidea</taxon>
        <taxon>Mytilidae</taxon>
        <taxon>Mytilinae</taxon>
        <taxon>Mytilus</taxon>
    </lineage>
</organism>
<protein>
    <submittedName>
        <fullName evidence="6">C1QL</fullName>
    </submittedName>
</protein>
<keyword evidence="4" id="KW-0175">Coiled coil</keyword>
<dbReference type="PANTHER" id="PTHR22923:SF116">
    <property type="entry name" value="C1Q DOMAIN-CONTAINING PROTEIN"/>
    <property type="match status" value="1"/>
</dbReference>
<accession>A0A8S3U6G8</accession>
<sequence length="230" mass="25852">MERILQHQNYRIKQLEHTVASQTVEIKELNGELVDVKSENLDKQEQISILKKIVLESFHQQSKQEVVPEVHDNLIHFDKHKRLLESIDPSPVPVHTTAFYAYMGGALTTQDQDRTLIFNIVKTNIHDAYNPHNGIFTVPFTGVYGFTFSVREDGSSYGSYEIMNNGVPVGSAIGIVEGTNIQQQVIRTVIISADKGNEISVRTHSSLPHHGLILSNTHGRSMFAGWLISH</sequence>